<dbReference type="AlphaFoldDB" id="A0A8T0X302"/>
<reference evidence="2" key="1">
    <citation type="submission" date="2020-05" db="EMBL/GenBank/DDBJ databases">
        <title>WGS assembly of Panicum virgatum.</title>
        <authorList>
            <person name="Lovell J.T."/>
            <person name="Jenkins J."/>
            <person name="Shu S."/>
            <person name="Juenger T.E."/>
            <person name="Schmutz J."/>
        </authorList>
    </citation>
    <scope>NUCLEOTIDE SEQUENCE</scope>
    <source>
        <strain evidence="2">AP13</strain>
    </source>
</reference>
<comment type="caution">
    <text evidence="2">The sequence shown here is derived from an EMBL/GenBank/DDBJ whole genome shotgun (WGS) entry which is preliminary data.</text>
</comment>
<dbReference type="EMBL" id="CM029038">
    <property type="protein sequence ID" value="KAG2651683.1"/>
    <property type="molecule type" value="Genomic_DNA"/>
</dbReference>
<organism evidence="2 3">
    <name type="scientific">Panicum virgatum</name>
    <name type="common">Blackwell switchgrass</name>
    <dbReference type="NCBI Taxonomy" id="38727"/>
    <lineage>
        <taxon>Eukaryota</taxon>
        <taxon>Viridiplantae</taxon>
        <taxon>Streptophyta</taxon>
        <taxon>Embryophyta</taxon>
        <taxon>Tracheophyta</taxon>
        <taxon>Spermatophyta</taxon>
        <taxon>Magnoliopsida</taxon>
        <taxon>Liliopsida</taxon>
        <taxon>Poales</taxon>
        <taxon>Poaceae</taxon>
        <taxon>PACMAD clade</taxon>
        <taxon>Panicoideae</taxon>
        <taxon>Panicodae</taxon>
        <taxon>Paniceae</taxon>
        <taxon>Panicinae</taxon>
        <taxon>Panicum</taxon>
        <taxon>Panicum sect. Hiantes</taxon>
    </lineage>
</organism>
<proteinExistence type="predicted"/>
<protein>
    <submittedName>
        <fullName evidence="2">Uncharacterized protein</fullName>
    </submittedName>
</protein>
<feature type="region of interest" description="Disordered" evidence="1">
    <location>
        <begin position="22"/>
        <end position="77"/>
    </location>
</feature>
<name>A0A8T0X302_PANVG</name>
<keyword evidence="3" id="KW-1185">Reference proteome</keyword>
<feature type="compositionally biased region" description="Low complexity" evidence="1">
    <location>
        <begin position="40"/>
        <end position="60"/>
    </location>
</feature>
<evidence type="ECO:0000256" key="1">
    <source>
        <dbReference type="SAM" id="MobiDB-lite"/>
    </source>
</evidence>
<evidence type="ECO:0000313" key="3">
    <source>
        <dbReference type="Proteomes" id="UP000823388"/>
    </source>
</evidence>
<accession>A0A8T0X302</accession>
<dbReference type="Proteomes" id="UP000823388">
    <property type="component" value="Chromosome 1N"/>
</dbReference>
<evidence type="ECO:0000313" key="2">
    <source>
        <dbReference type="EMBL" id="KAG2651683.1"/>
    </source>
</evidence>
<sequence length="108" mass="11020">MHPRFRGDDRGVCPDAAFVDINGGEAGERCGRERADRAATAKSASTAPSVTSPTHASSPSRVRSKSAQTAASFPAATCRSSTAALPDSVRLAAPNLASLSSTGTDDED</sequence>
<gene>
    <name evidence="2" type="ORF">PVAP13_1NG304538</name>
</gene>
<feature type="compositionally biased region" description="Basic and acidic residues" evidence="1">
    <location>
        <begin position="26"/>
        <end position="39"/>
    </location>
</feature>